<accession>A0A1M6D5N3</accession>
<dbReference type="SUPFAM" id="SSF55729">
    <property type="entry name" value="Acyl-CoA N-acyltransferases (Nat)"/>
    <property type="match status" value="1"/>
</dbReference>
<reference evidence="5 6" key="1">
    <citation type="submission" date="2016-11" db="EMBL/GenBank/DDBJ databases">
        <authorList>
            <person name="Jaros S."/>
            <person name="Januszkiewicz K."/>
            <person name="Wedrychowicz H."/>
        </authorList>
    </citation>
    <scope>NUCLEOTIDE SEQUENCE [LARGE SCALE GENOMIC DNA]</scope>
    <source>
        <strain evidence="5 6">CGMCC 1.12213</strain>
    </source>
</reference>
<evidence type="ECO:0000256" key="2">
    <source>
        <dbReference type="ARBA" id="ARBA00023315"/>
    </source>
</evidence>
<feature type="domain" description="N-acetyltransferase" evidence="4">
    <location>
        <begin position="10"/>
        <end position="151"/>
    </location>
</feature>
<dbReference type="RefSeq" id="WP_019388390.1">
    <property type="nucleotide sequence ID" value="NZ_ALIH01000013.1"/>
</dbReference>
<keyword evidence="6" id="KW-1185">Reference proteome</keyword>
<evidence type="ECO:0000256" key="1">
    <source>
        <dbReference type="ARBA" id="ARBA00022679"/>
    </source>
</evidence>
<keyword evidence="2" id="KW-0012">Acyltransferase</keyword>
<evidence type="ECO:0000313" key="5">
    <source>
        <dbReference type="EMBL" id="SHI68441.1"/>
    </source>
</evidence>
<dbReference type="STRING" id="1178825.SAMN05216261_1371"/>
<dbReference type="PANTHER" id="PTHR43792">
    <property type="entry name" value="GNAT FAMILY, PUTATIVE (AFU_ORTHOLOGUE AFUA_3G00765)-RELATED-RELATED"/>
    <property type="match status" value="1"/>
</dbReference>
<dbReference type="InterPro" id="IPR016181">
    <property type="entry name" value="Acyl_CoA_acyltransferase"/>
</dbReference>
<comment type="similarity">
    <text evidence="3">Belongs to the acetyltransferase family. RimJ subfamily.</text>
</comment>
<name>A0A1M6D5N3_9FLAO</name>
<dbReference type="InterPro" id="IPR051531">
    <property type="entry name" value="N-acetyltransferase"/>
</dbReference>
<keyword evidence="1 5" id="KW-0808">Transferase</keyword>
<dbReference type="InterPro" id="IPR000182">
    <property type="entry name" value="GNAT_dom"/>
</dbReference>
<evidence type="ECO:0000256" key="3">
    <source>
        <dbReference type="ARBA" id="ARBA00038502"/>
    </source>
</evidence>
<dbReference type="GO" id="GO:0016747">
    <property type="term" value="F:acyltransferase activity, transferring groups other than amino-acyl groups"/>
    <property type="evidence" value="ECO:0007669"/>
    <property type="project" value="InterPro"/>
</dbReference>
<gene>
    <name evidence="5" type="ORF">SAMN05216261_1371</name>
</gene>
<dbReference type="PANTHER" id="PTHR43792:SF8">
    <property type="entry name" value="[RIBOSOMAL PROTEIN US5]-ALANINE N-ACETYLTRANSFERASE"/>
    <property type="match status" value="1"/>
</dbReference>
<proteinExistence type="inferred from homology"/>
<dbReference type="EMBL" id="FQYK01000003">
    <property type="protein sequence ID" value="SHI68441.1"/>
    <property type="molecule type" value="Genomic_DNA"/>
</dbReference>
<organism evidence="5 6">
    <name type="scientific">Algibacter luteus</name>
    <dbReference type="NCBI Taxonomy" id="1178825"/>
    <lineage>
        <taxon>Bacteria</taxon>
        <taxon>Pseudomonadati</taxon>
        <taxon>Bacteroidota</taxon>
        <taxon>Flavobacteriia</taxon>
        <taxon>Flavobacteriales</taxon>
        <taxon>Flavobacteriaceae</taxon>
        <taxon>Algibacter</taxon>
    </lineage>
</organism>
<dbReference type="AlphaFoldDB" id="A0A1M6D5N3"/>
<evidence type="ECO:0000259" key="4">
    <source>
        <dbReference type="Pfam" id="PF13302"/>
    </source>
</evidence>
<evidence type="ECO:0000313" key="6">
    <source>
        <dbReference type="Proteomes" id="UP000184396"/>
    </source>
</evidence>
<dbReference type="Pfam" id="PF13302">
    <property type="entry name" value="Acetyltransf_3"/>
    <property type="match status" value="1"/>
</dbReference>
<sequence length="180" mass="20934">MQLNFDSYCISPIQPKDGWKICNFVVANEDRLKRYFPKTLEQNLTPDLANIFVAKKVKQFENKGEFLFTLKTNDSNQLVGLIYIKKLNWTKKEGEFAYCIGYEYEGKGITTKAIKILSNHAFDTLNLKTLQIIVHPSNKPSIKVAENCNFTWIKTLEKEHTPPGEKPLDMELYELYNEME</sequence>
<dbReference type="Gene3D" id="3.40.630.30">
    <property type="match status" value="1"/>
</dbReference>
<dbReference type="eggNOG" id="COG1670">
    <property type="taxonomic scope" value="Bacteria"/>
</dbReference>
<dbReference type="OrthoDB" id="883856at2"/>
<protein>
    <submittedName>
        <fullName evidence="5">Ribosomal-protein-alanine N-acetyltransferase</fullName>
    </submittedName>
</protein>
<dbReference type="Proteomes" id="UP000184396">
    <property type="component" value="Unassembled WGS sequence"/>
</dbReference>